<gene>
    <name evidence="1" type="ORF">MNB_SUP05-SYMBIONT-4-709</name>
</gene>
<evidence type="ECO:0000313" key="1">
    <source>
        <dbReference type="EMBL" id="SFV86550.1"/>
    </source>
</evidence>
<accession>A0A1W1DXV7</accession>
<sequence>MNRKSLITGKGQDIQALLPATTENFLKTFGTRLVYDQDGLPTILSYGFSSYVPDSNSHISSNLKQRAKKSAINNADAQIAELVNGYMSITSKDTSGIESKKYAERENTVGSDTLIKEVQNIVQIMSEKLKSSASVKLQGISTLKRWRLTTKNGQKFVGVVRFWSYKNLRAIKSLKSGVFYKERKKLKPINSLQDSKTINSVDDF</sequence>
<proteinExistence type="predicted"/>
<organism evidence="1">
    <name type="scientific">hydrothermal vent metagenome</name>
    <dbReference type="NCBI Taxonomy" id="652676"/>
    <lineage>
        <taxon>unclassified sequences</taxon>
        <taxon>metagenomes</taxon>
        <taxon>ecological metagenomes</taxon>
    </lineage>
</organism>
<name>A0A1W1DXV7_9ZZZZ</name>
<reference evidence="1" key="1">
    <citation type="submission" date="2016-10" db="EMBL/GenBank/DDBJ databases">
        <authorList>
            <person name="de Groot N.N."/>
        </authorList>
    </citation>
    <scope>NUCLEOTIDE SEQUENCE</scope>
</reference>
<protein>
    <submittedName>
        <fullName evidence="1">Putative periplasmic protein</fullName>
    </submittedName>
</protein>
<dbReference type="EMBL" id="FPHY01000087">
    <property type="protein sequence ID" value="SFV86550.1"/>
    <property type="molecule type" value="Genomic_DNA"/>
</dbReference>
<dbReference type="AlphaFoldDB" id="A0A1W1DXV7"/>